<sequence length="274" mass="31370">MTRKNILNLFLFIVTCALASLIYFSETKVTQLERLSNIDITSINKITIQHNNAETIVEKQDDDKWTINQPTNIDANNFRINSILKLINAPVHSQYTLDEIDLSRIGLGASSTSISFNENVIIFGTVNPATELRYVQFRNMVFTLEDVYFPLINSHFSTLVSLNLIPFNTKIIKLILVNQTISKNNNGLWQSNISITADNIARTIDSWQTTQAFGIHEYLKRDILGNVFVYTDKQQEPISYQITDVDPWLIIARPELGLEYHLNLEAYDQLITPQ</sequence>
<protein>
    <recommendedName>
        <fullName evidence="1">DUF4340 domain-containing protein</fullName>
    </recommendedName>
</protein>
<reference evidence="2" key="1">
    <citation type="submission" date="2018-06" db="EMBL/GenBank/DDBJ databases">
        <authorList>
            <person name="Zhirakovskaya E."/>
        </authorList>
    </citation>
    <scope>NUCLEOTIDE SEQUENCE</scope>
</reference>
<evidence type="ECO:0000313" key="2">
    <source>
        <dbReference type="EMBL" id="VAW51301.1"/>
    </source>
</evidence>
<feature type="domain" description="DUF4340" evidence="1">
    <location>
        <begin position="65"/>
        <end position="189"/>
    </location>
</feature>
<dbReference type="Pfam" id="PF14238">
    <property type="entry name" value="DUF4340"/>
    <property type="match status" value="1"/>
</dbReference>
<accession>A0A3B0W7L0</accession>
<dbReference type="EMBL" id="UOFE01000015">
    <property type="protein sequence ID" value="VAW51301.1"/>
    <property type="molecule type" value="Genomic_DNA"/>
</dbReference>
<dbReference type="AlphaFoldDB" id="A0A3B0W7L0"/>
<evidence type="ECO:0000259" key="1">
    <source>
        <dbReference type="Pfam" id="PF14238"/>
    </source>
</evidence>
<dbReference type="InterPro" id="IPR025641">
    <property type="entry name" value="DUF4340"/>
</dbReference>
<proteinExistence type="predicted"/>
<name>A0A3B0W7L0_9ZZZZ</name>
<gene>
    <name evidence="2" type="ORF">MNBD_GAMMA05-816</name>
</gene>
<organism evidence="2">
    <name type="scientific">hydrothermal vent metagenome</name>
    <dbReference type="NCBI Taxonomy" id="652676"/>
    <lineage>
        <taxon>unclassified sequences</taxon>
        <taxon>metagenomes</taxon>
        <taxon>ecological metagenomes</taxon>
    </lineage>
</organism>